<dbReference type="OrthoDB" id="43654at2759"/>
<protein>
    <recommendedName>
        <fullName evidence="4">SCP domain-containing protein</fullName>
    </recommendedName>
</protein>
<keyword evidence="6" id="KW-1185">Reference proteome</keyword>
<comment type="subcellular location">
    <subcellularLocation>
        <location evidence="1">Secreted</location>
    </subcellularLocation>
</comment>
<dbReference type="Gene3D" id="3.40.33.10">
    <property type="entry name" value="CAP"/>
    <property type="match status" value="1"/>
</dbReference>
<dbReference type="InterPro" id="IPR001283">
    <property type="entry name" value="CRISP-related"/>
</dbReference>
<dbReference type="GO" id="GO:0005576">
    <property type="term" value="C:extracellular region"/>
    <property type="evidence" value="ECO:0007669"/>
    <property type="project" value="UniProtKB-SubCell"/>
</dbReference>
<feature type="domain" description="SCP" evidence="4">
    <location>
        <begin position="68"/>
        <end position="233"/>
    </location>
</feature>
<dbReference type="PRINTS" id="PR00838">
    <property type="entry name" value="V5ALLERGEN"/>
</dbReference>
<dbReference type="InterPro" id="IPR002413">
    <property type="entry name" value="V5_allergen-like"/>
</dbReference>
<evidence type="ECO:0000259" key="4">
    <source>
        <dbReference type="SMART" id="SM00198"/>
    </source>
</evidence>
<dbReference type="SMART" id="SM00198">
    <property type="entry name" value="SCP"/>
    <property type="match status" value="1"/>
</dbReference>
<evidence type="ECO:0000256" key="1">
    <source>
        <dbReference type="ARBA" id="ARBA00004613"/>
    </source>
</evidence>
<organism evidence="5 6">
    <name type="scientific">Ignelater luminosus</name>
    <name type="common">Cucubano</name>
    <name type="synonym">Pyrophorus luminosus</name>
    <dbReference type="NCBI Taxonomy" id="2038154"/>
    <lineage>
        <taxon>Eukaryota</taxon>
        <taxon>Metazoa</taxon>
        <taxon>Ecdysozoa</taxon>
        <taxon>Arthropoda</taxon>
        <taxon>Hexapoda</taxon>
        <taxon>Insecta</taxon>
        <taxon>Pterygota</taxon>
        <taxon>Neoptera</taxon>
        <taxon>Endopterygota</taxon>
        <taxon>Coleoptera</taxon>
        <taxon>Polyphaga</taxon>
        <taxon>Elateriformia</taxon>
        <taxon>Elateroidea</taxon>
        <taxon>Elateridae</taxon>
        <taxon>Agrypninae</taxon>
        <taxon>Pyrophorini</taxon>
        <taxon>Ignelater</taxon>
    </lineage>
</organism>
<keyword evidence="2" id="KW-0964">Secreted</keyword>
<evidence type="ECO:0000313" key="6">
    <source>
        <dbReference type="Proteomes" id="UP000801492"/>
    </source>
</evidence>
<dbReference type="PRINTS" id="PR00837">
    <property type="entry name" value="V5TPXLIKE"/>
</dbReference>
<dbReference type="CDD" id="cd05380">
    <property type="entry name" value="CAP_euk"/>
    <property type="match status" value="1"/>
</dbReference>
<name>A0A8K0CTK2_IGNLU</name>
<dbReference type="InterPro" id="IPR014044">
    <property type="entry name" value="CAP_dom"/>
</dbReference>
<evidence type="ECO:0000313" key="5">
    <source>
        <dbReference type="EMBL" id="KAF2892294.1"/>
    </source>
</evidence>
<keyword evidence="3" id="KW-0732">Signal</keyword>
<feature type="chain" id="PRO_5035456204" description="SCP domain-containing protein" evidence="3">
    <location>
        <begin position="25"/>
        <end position="399"/>
    </location>
</feature>
<feature type="signal peptide" evidence="3">
    <location>
        <begin position="1"/>
        <end position="24"/>
    </location>
</feature>
<reference evidence="5" key="1">
    <citation type="submission" date="2019-08" db="EMBL/GenBank/DDBJ databases">
        <title>The genome of the North American firefly Photinus pyralis.</title>
        <authorList>
            <consortium name="Photinus pyralis genome working group"/>
            <person name="Fallon T.R."/>
            <person name="Sander Lower S.E."/>
            <person name="Weng J.-K."/>
        </authorList>
    </citation>
    <scope>NUCLEOTIDE SEQUENCE</scope>
    <source>
        <strain evidence="5">TRF0915ILg1</strain>
        <tissue evidence="5">Whole body</tissue>
    </source>
</reference>
<dbReference type="AlphaFoldDB" id="A0A8K0CTK2"/>
<comment type="caution">
    <text evidence="5">The sequence shown here is derived from an EMBL/GenBank/DDBJ whole genome shotgun (WGS) entry which is preliminary data.</text>
</comment>
<dbReference type="PANTHER" id="PTHR10334">
    <property type="entry name" value="CYSTEINE-RICH SECRETORY PROTEIN-RELATED"/>
    <property type="match status" value="1"/>
</dbReference>
<dbReference type="Pfam" id="PF00188">
    <property type="entry name" value="CAP"/>
    <property type="match status" value="1"/>
</dbReference>
<dbReference type="Proteomes" id="UP000801492">
    <property type="component" value="Unassembled WGS sequence"/>
</dbReference>
<evidence type="ECO:0000256" key="3">
    <source>
        <dbReference type="SAM" id="SignalP"/>
    </source>
</evidence>
<dbReference type="EMBL" id="VTPC01008821">
    <property type="protein sequence ID" value="KAF2892294.1"/>
    <property type="molecule type" value="Genomic_DNA"/>
</dbReference>
<dbReference type="InterPro" id="IPR035940">
    <property type="entry name" value="CAP_sf"/>
</dbReference>
<accession>A0A8K0CTK2</accession>
<evidence type="ECO:0000256" key="2">
    <source>
        <dbReference type="ARBA" id="ARBA00022525"/>
    </source>
</evidence>
<dbReference type="SUPFAM" id="SSF55797">
    <property type="entry name" value="PR-1-like"/>
    <property type="match status" value="1"/>
</dbReference>
<proteinExistence type="predicted"/>
<sequence length="399" mass="44728">MLKLLFTVQIFIWMCFFITSKTLGFDYCSISCKHEDVTIKQIICERDYKCSLPAYGCIKFQNATLSPEEKSLILDEHNRLRNIVALGETSFALKHITGADMNELLWDNELETIALCWVNTCGLYENDLDSVCLDTENAESGYNVAFKRISVLSKELKSIQTLEEHINGWFSEVEGFSEESVDKYPADILQRKLKRFSQLAWAETTHVGCARSMYGQYITMFACIYSPAGNIDDRTVFIKGPPCSKCKYGTCSKKYEGLCKVTKSKTKRSTVATATSTIITPSTAILTNTTTVTNPANITTTTEEIQKHRMNQSSTSSKSETTLTTKAAAFKYVWPVTFAKNLKTTTVKNSDSSKNKTKKPVLESRHAAQTVVANTVGRNDKKFVKDFGLFVVGMVIILK</sequence>
<gene>
    <name evidence="5" type="ORF">ILUMI_13876</name>
</gene>